<evidence type="ECO:0000313" key="12">
    <source>
        <dbReference type="Proteomes" id="UP001225356"/>
    </source>
</evidence>
<evidence type="ECO:0000256" key="6">
    <source>
        <dbReference type="ARBA" id="ARBA00022777"/>
    </source>
</evidence>
<dbReference type="RefSeq" id="WP_307568169.1">
    <property type="nucleotide sequence ID" value="NZ_JAUSQU010000001.1"/>
</dbReference>
<dbReference type="SUPFAM" id="SSF55874">
    <property type="entry name" value="ATPase domain of HSP90 chaperone/DNA topoisomerase II/histidine kinase"/>
    <property type="match status" value="1"/>
</dbReference>
<evidence type="ECO:0000256" key="4">
    <source>
        <dbReference type="ARBA" id="ARBA00022679"/>
    </source>
</evidence>
<dbReference type="SMART" id="SM00387">
    <property type="entry name" value="HATPase_c"/>
    <property type="match status" value="1"/>
</dbReference>
<dbReference type="EMBL" id="JAUSQU010000001">
    <property type="protein sequence ID" value="MDP9850012.1"/>
    <property type="molecule type" value="Genomic_DNA"/>
</dbReference>
<evidence type="ECO:0000256" key="5">
    <source>
        <dbReference type="ARBA" id="ARBA00022741"/>
    </source>
</evidence>
<name>A0ABT9QTD2_9ACTN</name>
<organism evidence="11 12">
    <name type="scientific">Streptosporangium lutulentum</name>
    <dbReference type="NCBI Taxonomy" id="1461250"/>
    <lineage>
        <taxon>Bacteria</taxon>
        <taxon>Bacillati</taxon>
        <taxon>Actinomycetota</taxon>
        <taxon>Actinomycetes</taxon>
        <taxon>Streptosporangiales</taxon>
        <taxon>Streptosporangiaceae</taxon>
        <taxon>Streptosporangium</taxon>
    </lineage>
</organism>
<evidence type="ECO:0000256" key="9">
    <source>
        <dbReference type="SAM" id="MobiDB-lite"/>
    </source>
</evidence>
<dbReference type="Pfam" id="PF02518">
    <property type="entry name" value="HATPase_c"/>
    <property type="match status" value="1"/>
</dbReference>
<keyword evidence="12" id="KW-1185">Reference proteome</keyword>
<keyword evidence="8" id="KW-0902">Two-component regulatory system</keyword>
<dbReference type="Gene3D" id="3.30.565.10">
    <property type="entry name" value="Histidine kinase-like ATPase, C-terminal domain"/>
    <property type="match status" value="1"/>
</dbReference>
<dbReference type="InterPro" id="IPR036890">
    <property type="entry name" value="HATPase_C_sf"/>
</dbReference>
<dbReference type="InterPro" id="IPR011712">
    <property type="entry name" value="Sig_transdc_His_kin_sub3_dim/P"/>
</dbReference>
<keyword evidence="7" id="KW-0067">ATP-binding</keyword>
<keyword evidence="4" id="KW-0808">Transferase</keyword>
<evidence type="ECO:0000256" key="3">
    <source>
        <dbReference type="ARBA" id="ARBA00022553"/>
    </source>
</evidence>
<dbReference type="CDD" id="cd16917">
    <property type="entry name" value="HATPase_UhpB-NarQ-NarX-like"/>
    <property type="match status" value="1"/>
</dbReference>
<gene>
    <name evidence="11" type="ORF">J2853_009223</name>
</gene>
<keyword evidence="3" id="KW-0597">Phosphoprotein</keyword>
<accession>A0ABT9QTD2</accession>
<dbReference type="PANTHER" id="PTHR24421">
    <property type="entry name" value="NITRATE/NITRITE SENSOR PROTEIN NARX-RELATED"/>
    <property type="match status" value="1"/>
</dbReference>
<dbReference type="Gene3D" id="1.20.5.1930">
    <property type="match status" value="1"/>
</dbReference>
<comment type="caution">
    <text evidence="11">The sequence shown here is derived from an EMBL/GenBank/DDBJ whole genome shotgun (WGS) entry which is preliminary data.</text>
</comment>
<comment type="catalytic activity">
    <reaction evidence="1">
        <text>ATP + protein L-histidine = ADP + protein N-phospho-L-histidine.</text>
        <dbReference type="EC" id="2.7.13.3"/>
    </reaction>
</comment>
<evidence type="ECO:0000256" key="7">
    <source>
        <dbReference type="ARBA" id="ARBA00022840"/>
    </source>
</evidence>
<protein>
    <recommendedName>
        <fullName evidence="2">histidine kinase</fullName>
        <ecNumber evidence="2">2.7.13.3</ecNumber>
    </recommendedName>
</protein>
<dbReference type="Pfam" id="PF07730">
    <property type="entry name" value="HisKA_3"/>
    <property type="match status" value="1"/>
</dbReference>
<evidence type="ECO:0000256" key="2">
    <source>
        <dbReference type="ARBA" id="ARBA00012438"/>
    </source>
</evidence>
<proteinExistence type="predicted"/>
<dbReference type="InterPro" id="IPR003594">
    <property type="entry name" value="HATPase_dom"/>
</dbReference>
<dbReference type="InterPro" id="IPR050482">
    <property type="entry name" value="Sensor_HK_TwoCompSys"/>
</dbReference>
<dbReference type="Proteomes" id="UP001225356">
    <property type="component" value="Unassembled WGS sequence"/>
</dbReference>
<feature type="region of interest" description="Disordered" evidence="9">
    <location>
        <begin position="370"/>
        <end position="393"/>
    </location>
</feature>
<evidence type="ECO:0000256" key="8">
    <source>
        <dbReference type="ARBA" id="ARBA00023012"/>
    </source>
</evidence>
<dbReference type="PANTHER" id="PTHR24421:SF10">
    <property type="entry name" value="NITRATE_NITRITE SENSOR PROTEIN NARQ"/>
    <property type="match status" value="1"/>
</dbReference>
<evidence type="ECO:0000313" key="11">
    <source>
        <dbReference type="EMBL" id="MDP9850012.1"/>
    </source>
</evidence>
<feature type="domain" description="Histidine kinase" evidence="10">
    <location>
        <begin position="273"/>
        <end position="364"/>
    </location>
</feature>
<evidence type="ECO:0000256" key="1">
    <source>
        <dbReference type="ARBA" id="ARBA00000085"/>
    </source>
</evidence>
<dbReference type="GO" id="GO:0016301">
    <property type="term" value="F:kinase activity"/>
    <property type="evidence" value="ECO:0007669"/>
    <property type="project" value="UniProtKB-KW"/>
</dbReference>
<keyword evidence="5" id="KW-0547">Nucleotide-binding</keyword>
<reference evidence="11 12" key="1">
    <citation type="submission" date="2023-07" db="EMBL/GenBank/DDBJ databases">
        <title>Sequencing the genomes of 1000 actinobacteria strains.</title>
        <authorList>
            <person name="Klenk H.-P."/>
        </authorList>
    </citation>
    <scope>NUCLEOTIDE SEQUENCE [LARGE SCALE GENOMIC DNA]</scope>
    <source>
        <strain evidence="11 12">DSM 46740</strain>
    </source>
</reference>
<evidence type="ECO:0000259" key="10">
    <source>
        <dbReference type="PROSITE" id="PS50109"/>
    </source>
</evidence>
<sequence>MSGYGMALRGDGEHADEEMIGYDRDAVRAEVVESYRSRLRSVGSIALSEEAVVEQLVQQASLVVDDVLSQFYGILFEDVISLPLSMEIGATRAEQGVHPTQSLLAAALMFEAAFPILARRLADDLDQEKTITIGLDLQRSIMVRLAVGSVPYVNFLLAKLLSAYQDERHRIARDLHDRIAHGMGVALQQLDLFEFYRDDPERAAGNVAIAREAIREGLRGTRQLSADLWERVGDDSLEVALGKYLRTTVPRSTRTTLTTFGDETDLPWEVREELYILLREAVRNALLHSGTTEIHVELEGADGVLRAAVSDRGCGFDVVATRQARRGGGLTSMRERAALLGGTVNLSSRVGEGTTVEVLVPLAEDPGLGPWNGWGARSDATDGGGTRDVDRSG</sequence>
<dbReference type="PROSITE" id="PS50109">
    <property type="entry name" value="HIS_KIN"/>
    <property type="match status" value="1"/>
</dbReference>
<keyword evidence="6 11" id="KW-0418">Kinase</keyword>
<dbReference type="EC" id="2.7.13.3" evidence="2"/>
<dbReference type="InterPro" id="IPR005467">
    <property type="entry name" value="His_kinase_dom"/>
</dbReference>